<dbReference type="EMBL" id="JAVDPW010000013">
    <property type="protein sequence ID" value="MDR6293753.1"/>
    <property type="molecule type" value="Genomic_DNA"/>
</dbReference>
<dbReference type="InterPro" id="IPR011051">
    <property type="entry name" value="RmlC_Cupin_sf"/>
</dbReference>
<organism evidence="2 3">
    <name type="scientific">Inquilinus ginsengisoli</name>
    <dbReference type="NCBI Taxonomy" id="363840"/>
    <lineage>
        <taxon>Bacteria</taxon>
        <taxon>Pseudomonadati</taxon>
        <taxon>Pseudomonadota</taxon>
        <taxon>Alphaproteobacteria</taxon>
        <taxon>Rhodospirillales</taxon>
        <taxon>Rhodospirillaceae</taxon>
        <taxon>Inquilinus</taxon>
    </lineage>
</organism>
<reference evidence="2 3" key="1">
    <citation type="submission" date="2023-07" db="EMBL/GenBank/DDBJ databases">
        <title>Sorghum-associated microbial communities from plants grown in Nebraska, USA.</title>
        <authorList>
            <person name="Schachtman D."/>
        </authorList>
    </citation>
    <scope>NUCLEOTIDE SEQUENCE [LARGE SCALE GENOMIC DNA]</scope>
    <source>
        <strain evidence="2 3">584</strain>
    </source>
</reference>
<evidence type="ECO:0000313" key="2">
    <source>
        <dbReference type="EMBL" id="MDR6293753.1"/>
    </source>
</evidence>
<keyword evidence="3" id="KW-1185">Reference proteome</keyword>
<gene>
    <name evidence="2" type="ORF">E9232_006304</name>
</gene>
<dbReference type="Gene3D" id="2.60.120.10">
    <property type="entry name" value="Jelly Rolls"/>
    <property type="match status" value="1"/>
</dbReference>
<dbReference type="CDD" id="cd06981">
    <property type="entry name" value="cupin_reut_a1446"/>
    <property type="match status" value="1"/>
</dbReference>
<dbReference type="InterPro" id="IPR014710">
    <property type="entry name" value="RmlC-like_jellyroll"/>
</dbReference>
<comment type="caution">
    <text evidence="2">The sequence shown here is derived from an EMBL/GenBank/DDBJ whole genome shotgun (WGS) entry which is preliminary data.</text>
</comment>
<dbReference type="InterPro" id="IPR013096">
    <property type="entry name" value="Cupin_2"/>
</dbReference>
<dbReference type="RefSeq" id="WP_309800977.1">
    <property type="nucleotide sequence ID" value="NZ_JAVDPW010000013.1"/>
</dbReference>
<accession>A0ABU1JZK2</accession>
<sequence length="109" mass="12125">MTGPAGNLFDGLPRDAAEEQFIPLLQAAGFVLERIVSTGQASPPDHWYDQERAEWVALLRGSAGLQFEGEPEPRVLRPGDWVAIPAHARHRVAWTDPDQPTVWLALHHD</sequence>
<protein>
    <submittedName>
        <fullName evidence="2">Cupin 2 domain-containing protein</fullName>
    </submittedName>
</protein>
<dbReference type="Proteomes" id="UP001262410">
    <property type="component" value="Unassembled WGS sequence"/>
</dbReference>
<feature type="domain" description="Cupin type-2" evidence="1">
    <location>
        <begin position="37"/>
        <end position="106"/>
    </location>
</feature>
<evidence type="ECO:0000313" key="3">
    <source>
        <dbReference type="Proteomes" id="UP001262410"/>
    </source>
</evidence>
<name>A0ABU1JZK2_9PROT</name>
<dbReference type="SUPFAM" id="SSF51182">
    <property type="entry name" value="RmlC-like cupins"/>
    <property type="match status" value="1"/>
</dbReference>
<proteinExistence type="predicted"/>
<dbReference type="Pfam" id="PF07883">
    <property type="entry name" value="Cupin_2"/>
    <property type="match status" value="1"/>
</dbReference>
<evidence type="ECO:0000259" key="1">
    <source>
        <dbReference type="Pfam" id="PF07883"/>
    </source>
</evidence>